<sequence>MSLDKLFHHILLTEQKVSEQTRLMQDVKAAISKYQEQIKTTTEELNCAKNQLEEKCKVLIEYGLQMEQLKKCNDSREKQREELLTQQRQLKETSEEARCGAAEERDRFMEEILSFNAEFNLLMDRQAREETRAREEMETMDREEKSLNEEMERMTQGHAGILSLQAEKSVLQEEISQLQRCVKG</sequence>
<proteinExistence type="inferred from homology"/>
<comment type="similarity">
    <text evidence="2">Belongs to the CCDC172 family.</text>
</comment>
<accession>A0A9Q1DZF6</accession>
<evidence type="ECO:0000256" key="1">
    <source>
        <dbReference type="ARBA" id="ARBA00004496"/>
    </source>
</evidence>
<dbReference type="PANTHER" id="PTHR22419">
    <property type="entry name" value="COILED-COIL DOMAIN-CONTAINING PROTEIN 172"/>
    <property type="match status" value="1"/>
</dbReference>
<protein>
    <recommendedName>
        <fullName evidence="3">Coiled-coil domain-containing protein 172</fullName>
    </recommendedName>
</protein>
<organism evidence="7 8">
    <name type="scientific">Conger conger</name>
    <name type="common">Conger eel</name>
    <name type="synonym">Muraena conger</name>
    <dbReference type="NCBI Taxonomy" id="82655"/>
    <lineage>
        <taxon>Eukaryota</taxon>
        <taxon>Metazoa</taxon>
        <taxon>Chordata</taxon>
        <taxon>Craniata</taxon>
        <taxon>Vertebrata</taxon>
        <taxon>Euteleostomi</taxon>
        <taxon>Actinopterygii</taxon>
        <taxon>Neopterygii</taxon>
        <taxon>Teleostei</taxon>
        <taxon>Anguilliformes</taxon>
        <taxon>Congridae</taxon>
        <taxon>Conger</taxon>
    </lineage>
</organism>
<evidence type="ECO:0000256" key="2">
    <source>
        <dbReference type="ARBA" id="ARBA00008975"/>
    </source>
</evidence>
<feature type="coiled-coil region" evidence="6">
    <location>
        <begin position="123"/>
        <end position="181"/>
    </location>
</feature>
<feature type="coiled-coil region" evidence="6">
    <location>
        <begin position="17"/>
        <end position="96"/>
    </location>
</feature>
<name>A0A9Q1DZF6_CONCO</name>
<keyword evidence="8" id="KW-1185">Reference proteome</keyword>
<keyword evidence="4" id="KW-0963">Cytoplasm</keyword>
<evidence type="ECO:0000256" key="5">
    <source>
        <dbReference type="ARBA" id="ARBA00023054"/>
    </source>
</evidence>
<dbReference type="AlphaFoldDB" id="A0A9Q1DZF6"/>
<keyword evidence="5 6" id="KW-0175">Coiled coil</keyword>
<dbReference type="PANTHER" id="PTHR22419:SF2">
    <property type="entry name" value="COILED-COIL DOMAIN-CONTAINING PROTEIN 172"/>
    <property type="match status" value="1"/>
</dbReference>
<evidence type="ECO:0000256" key="3">
    <source>
        <dbReference type="ARBA" id="ARBA00022327"/>
    </source>
</evidence>
<comment type="subcellular location">
    <subcellularLocation>
        <location evidence="1">Cytoplasm</location>
    </subcellularLocation>
</comment>
<dbReference type="OrthoDB" id="10055570at2759"/>
<dbReference type="EMBL" id="JAFJMO010000002">
    <property type="protein sequence ID" value="KAJ8284599.1"/>
    <property type="molecule type" value="Genomic_DNA"/>
</dbReference>
<dbReference type="InterPro" id="IPR029618">
    <property type="entry name" value="CCDC172"/>
</dbReference>
<comment type="caution">
    <text evidence="7">The sequence shown here is derived from an EMBL/GenBank/DDBJ whole genome shotgun (WGS) entry which is preliminary data.</text>
</comment>
<reference evidence="7" key="1">
    <citation type="journal article" date="2023" name="Science">
        <title>Genome structures resolve the early diversification of teleost fishes.</title>
        <authorList>
            <person name="Parey E."/>
            <person name="Louis A."/>
            <person name="Montfort J."/>
            <person name="Bouchez O."/>
            <person name="Roques C."/>
            <person name="Iampietro C."/>
            <person name="Lluch J."/>
            <person name="Castinel A."/>
            <person name="Donnadieu C."/>
            <person name="Desvignes T."/>
            <person name="Floi Bucao C."/>
            <person name="Jouanno E."/>
            <person name="Wen M."/>
            <person name="Mejri S."/>
            <person name="Dirks R."/>
            <person name="Jansen H."/>
            <person name="Henkel C."/>
            <person name="Chen W.J."/>
            <person name="Zahm M."/>
            <person name="Cabau C."/>
            <person name="Klopp C."/>
            <person name="Thompson A.W."/>
            <person name="Robinson-Rechavi M."/>
            <person name="Braasch I."/>
            <person name="Lecointre G."/>
            <person name="Bobe J."/>
            <person name="Postlethwait J.H."/>
            <person name="Berthelot C."/>
            <person name="Roest Crollius H."/>
            <person name="Guiguen Y."/>
        </authorList>
    </citation>
    <scope>NUCLEOTIDE SEQUENCE</scope>
    <source>
        <strain evidence="7">Concon-B</strain>
    </source>
</reference>
<dbReference type="Proteomes" id="UP001152803">
    <property type="component" value="Unassembled WGS sequence"/>
</dbReference>
<dbReference type="GO" id="GO:0005737">
    <property type="term" value="C:cytoplasm"/>
    <property type="evidence" value="ECO:0007669"/>
    <property type="project" value="UniProtKB-SubCell"/>
</dbReference>
<evidence type="ECO:0000313" key="7">
    <source>
        <dbReference type="EMBL" id="KAJ8284599.1"/>
    </source>
</evidence>
<gene>
    <name evidence="7" type="ORF">COCON_G00034490</name>
</gene>
<evidence type="ECO:0000256" key="4">
    <source>
        <dbReference type="ARBA" id="ARBA00022490"/>
    </source>
</evidence>
<evidence type="ECO:0000256" key="6">
    <source>
        <dbReference type="SAM" id="Coils"/>
    </source>
</evidence>
<evidence type="ECO:0000313" key="8">
    <source>
        <dbReference type="Proteomes" id="UP001152803"/>
    </source>
</evidence>